<organism evidence="1 2">
    <name type="scientific">Streptomyces clavuligerus</name>
    <dbReference type="NCBI Taxonomy" id="1901"/>
    <lineage>
        <taxon>Bacteria</taxon>
        <taxon>Bacillati</taxon>
        <taxon>Actinomycetota</taxon>
        <taxon>Actinomycetes</taxon>
        <taxon>Kitasatosporales</taxon>
        <taxon>Streptomycetaceae</taxon>
        <taxon>Streptomyces</taxon>
    </lineage>
</organism>
<accession>E2PZ28</accession>
<reference evidence="1 2" key="1">
    <citation type="journal article" date="2010" name="Genome Biol. Evol.">
        <title>The sequence of a 1.8-mb bacterial linear plasmid reveals a rich evolutionary reservoir of secondary metabolic pathways.</title>
        <authorList>
            <person name="Medema M.H."/>
            <person name="Trefzer A."/>
            <person name="Kovalchuk A."/>
            <person name="van den Berg M."/>
            <person name="Mueller U."/>
            <person name="Heijne W."/>
            <person name="Wu L."/>
            <person name="Alam M.T."/>
            <person name="Ronning C.M."/>
            <person name="Nierman W.C."/>
            <person name="Bovenberg R.A.L."/>
            <person name="Breitling R."/>
            <person name="Takano E."/>
        </authorList>
    </citation>
    <scope>NUCLEOTIDE SEQUENCE [LARGE SCALE GENOMIC DNA]</scope>
    <source>
        <strain evidence="2">ATCC 27064 / DSM 738 / JCM 4710 / NBRC 13307 / NCIMB 12785 / NRRL 3585 / VKM Ac-602</strain>
    </source>
</reference>
<sequence length="68" mass="7721">MGVSQPPPRNAIYTDLNVLRYPPCECPNPDCTLKSANPRPPESPVLASLRARMQEDIQRRHQFGNYGR</sequence>
<keyword evidence="2" id="KW-1185">Reference proteome</keyword>
<proteinExistence type="predicted"/>
<protein>
    <submittedName>
        <fullName evidence="1">Uncharacterized protein</fullName>
    </submittedName>
</protein>
<gene>
    <name evidence="1" type="ORF">SCLAV_3288</name>
</gene>
<dbReference type="Proteomes" id="UP000002357">
    <property type="component" value="Chromosome"/>
</dbReference>
<name>E2PZ28_STRCL</name>
<evidence type="ECO:0000313" key="1">
    <source>
        <dbReference type="EMBL" id="EFG08359.1"/>
    </source>
</evidence>
<dbReference type="EMBL" id="CM000913">
    <property type="protein sequence ID" value="EFG08359.1"/>
    <property type="molecule type" value="Genomic_DNA"/>
</dbReference>
<dbReference type="AlphaFoldDB" id="E2PZ28"/>
<evidence type="ECO:0000313" key="2">
    <source>
        <dbReference type="Proteomes" id="UP000002357"/>
    </source>
</evidence>